<reference evidence="9" key="1">
    <citation type="submission" date="2022-04" db="EMBL/GenBank/DDBJ databases">
        <title>Shinella lacus sp. nov., a novel member of the genus Shinella from water.</title>
        <authorList>
            <person name="Deng Y."/>
        </authorList>
    </citation>
    <scope>NUCLEOTIDE SEQUENCE</scope>
    <source>
        <strain evidence="9">JCM 31239</strain>
    </source>
</reference>
<dbReference type="SUPFAM" id="SSF56935">
    <property type="entry name" value="Porins"/>
    <property type="match status" value="1"/>
</dbReference>
<evidence type="ECO:0000256" key="1">
    <source>
        <dbReference type="ARBA" id="ARBA00004571"/>
    </source>
</evidence>
<dbReference type="PANTHER" id="PTHR35093:SF8">
    <property type="entry name" value="OUTER MEMBRANE PROTEIN NMB0088-RELATED"/>
    <property type="match status" value="1"/>
</dbReference>
<name>A0ABT8X9C4_9HYPH</name>
<keyword evidence="3" id="KW-1134">Transmembrane beta strand</keyword>
<comment type="caution">
    <text evidence="9">The sequence shown here is derived from an EMBL/GenBank/DDBJ whole genome shotgun (WGS) entry which is preliminary data.</text>
</comment>
<evidence type="ECO:0000256" key="6">
    <source>
        <dbReference type="ARBA" id="ARBA00023136"/>
    </source>
</evidence>
<organism evidence="9 10">
    <name type="scientific">Shinella curvata</name>
    <dbReference type="NCBI Taxonomy" id="1817964"/>
    <lineage>
        <taxon>Bacteria</taxon>
        <taxon>Pseudomonadati</taxon>
        <taxon>Pseudomonadota</taxon>
        <taxon>Alphaproteobacteria</taxon>
        <taxon>Hyphomicrobiales</taxon>
        <taxon>Rhizobiaceae</taxon>
        <taxon>Shinella</taxon>
    </lineage>
</organism>
<protein>
    <submittedName>
        <fullName evidence="9">Outer membrane protein transport protein</fullName>
    </submittedName>
</protein>
<keyword evidence="5 8" id="KW-0732">Signal</keyword>
<comment type="similarity">
    <text evidence="2">Belongs to the OmpP1/FadL family.</text>
</comment>
<evidence type="ECO:0000313" key="10">
    <source>
        <dbReference type="Proteomes" id="UP001177080"/>
    </source>
</evidence>
<dbReference type="RefSeq" id="WP_244758783.1">
    <property type="nucleotide sequence ID" value="NZ_JALJCJ010000001.1"/>
</dbReference>
<evidence type="ECO:0000256" key="8">
    <source>
        <dbReference type="SAM" id="SignalP"/>
    </source>
</evidence>
<keyword evidence="7" id="KW-0998">Cell outer membrane</keyword>
<evidence type="ECO:0000256" key="4">
    <source>
        <dbReference type="ARBA" id="ARBA00022692"/>
    </source>
</evidence>
<feature type="signal peptide" evidence="8">
    <location>
        <begin position="1"/>
        <end position="25"/>
    </location>
</feature>
<dbReference type="Pfam" id="PF03349">
    <property type="entry name" value="Toluene_X"/>
    <property type="match status" value="1"/>
</dbReference>
<keyword evidence="6" id="KW-0472">Membrane</keyword>
<dbReference type="Proteomes" id="UP001177080">
    <property type="component" value="Unassembled WGS sequence"/>
</dbReference>
<dbReference type="EMBL" id="WHSC02000001">
    <property type="protein sequence ID" value="MDO6120341.1"/>
    <property type="molecule type" value="Genomic_DNA"/>
</dbReference>
<accession>A0ABT8X9C4</accession>
<keyword evidence="4" id="KW-0812">Transmembrane</keyword>
<dbReference type="PANTHER" id="PTHR35093">
    <property type="entry name" value="OUTER MEMBRANE PROTEIN NMB0088-RELATED"/>
    <property type="match status" value="1"/>
</dbReference>
<dbReference type="InterPro" id="IPR005017">
    <property type="entry name" value="OMPP1/FadL/TodX"/>
</dbReference>
<evidence type="ECO:0000313" key="9">
    <source>
        <dbReference type="EMBL" id="MDO6120341.1"/>
    </source>
</evidence>
<evidence type="ECO:0000256" key="5">
    <source>
        <dbReference type="ARBA" id="ARBA00022729"/>
    </source>
</evidence>
<evidence type="ECO:0000256" key="2">
    <source>
        <dbReference type="ARBA" id="ARBA00008163"/>
    </source>
</evidence>
<evidence type="ECO:0000256" key="3">
    <source>
        <dbReference type="ARBA" id="ARBA00022452"/>
    </source>
</evidence>
<keyword evidence="10" id="KW-1185">Reference proteome</keyword>
<evidence type="ECO:0000256" key="7">
    <source>
        <dbReference type="ARBA" id="ARBA00023237"/>
    </source>
</evidence>
<feature type="chain" id="PRO_5046784552" evidence="8">
    <location>
        <begin position="26"/>
        <end position="389"/>
    </location>
</feature>
<sequence>MIKTIFKNGVITITALAAFAGAAQAGGFSRGEADTDILYEDGTAAFRAKTTFVAPQRGYDTVNGIEGTDGDYTNNYFIPSLAGKVRLTDNLSCAATYTQPFGASSTYGLQAQAADAATSRIGNATIEASFETHEYGLTCAANFNLETGRLWLLGGLFLQSFDYEEVSRYGTLRLKDSSELGYRLGAAYDIPDIALRAEIMYRSQIDHSGDGAFTISSAGAPILGVPAGFELPAYGAGSLPQSLELSLQSGIAPGWLAFGSIKWTDWSVLPTLNYNITGLGDLKKNFKFRDGWTVMGGIGHTFTDTVSGAISLTWDRGVGTGADIMTDTWTVGLGTAIKAGPGEFRLGGAVSYLTSGEQKFDAGGELADFNATVDGDFAYGASVSYLIKF</sequence>
<proteinExistence type="inferred from homology"/>
<dbReference type="Gene3D" id="2.40.160.60">
    <property type="entry name" value="Outer membrane protein transport protein (OMPP1/FadL/TodX)"/>
    <property type="match status" value="1"/>
</dbReference>
<comment type="subcellular location">
    <subcellularLocation>
        <location evidence="1">Cell outer membrane</location>
        <topology evidence="1">Multi-pass membrane protein</topology>
    </subcellularLocation>
</comment>
<gene>
    <name evidence="9" type="ORF">GB928_004010</name>
</gene>